<evidence type="ECO:0000256" key="1">
    <source>
        <dbReference type="SAM" id="Phobius"/>
    </source>
</evidence>
<feature type="transmembrane region" description="Helical" evidence="1">
    <location>
        <begin position="99"/>
        <end position="117"/>
    </location>
</feature>
<dbReference type="AlphaFoldDB" id="A0AA97BE67"/>
<dbReference type="KEGG" id="tog:HNI00_20250"/>
<feature type="transmembrane region" description="Helical" evidence="1">
    <location>
        <begin position="20"/>
        <end position="39"/>
    </location>
</feature>
<keyword evidence="1" id="KW-0812">Transmembrane</keyword>
<organism evidence="2">
    <name type="scientific">Thermoleptolyngbya oregonensis NK1-22</name>
    <dbReference type="NCBI Taxonomy" id="2547457"/>
    <lineage>
        <taxon>Bacteria</taxon>
        <taxon>Bacillati</taxon>
        <taxon>Cyanobacteriota</taxon>
        <taxon>Cyanophyceae</taxon>
        <taxon>Oculatellales</taxon>
        <taxon>Oculatellaceae</taxon>
        <taxon>Thermoleptolyngbya</taxon>
    </lineage>
</organism>
<gene>
    <name evidence="2" type="ORF">HNI00_20250</name>
</gene>
<keyword evidence="1" id="KW-1133">Transmembrane helix</keyword>
<name>A0AA97BE67_9CYAN</name>
<protein>
    <submittedName>
        <fullName evidence="2">Uncharacterized protein</fullName>
    </submittedName>
</protein>
<accession>A0AA97BE67</accession>
<dbReference type="EMBL" id="CP053540">
    <property type="protein sequence ID" value="WOB45206.1"/>
    <property type="molecule type" value="Genomic_DNA"/>
</dbReference>
<evidence type="ECO:0000313" key="2">
    <source>
        <dbReference type="EMBL" id="WOB45206.1"/>
    </source>
</evidence>
<dbReference type="RefSeq" id="WP_297080463.1">
    <property type="nucleotide sequence ID" value="NZ_CP053540.1"/>
</dbReference>
<sequence length="130" mass="14312">MLSELLPFRLAIDPTTVAGVGLWALALYLGFSPLSDWVMDQISRWLNFAERSLYTSQAEFERTRAAREAQNSFYASLLSVIPFVIAGVGLNYLSDVSLGRSWSISMGILSVIGAAVYELGRRDGQASDEE</sequence>
<keyword evidence="1" id="KW-0472">Membrane</keyword>
<reference evidence="2" key="1">
    <citation type="submission" date="2020-05" db="EMBL/GenBank/DDBJ databases">
        <authorList>
            <person name="Zhu T."/>
            <person name="Keshari N."/>
            <person name="Lu X."/>
        </authorList>
    </citation>
    <scope>NUCLEOTIDE SEQUENCE</scope>
    <source>
        <strain evidence="2">NK1-22</strain>
    </source>
</reference>
<proteinExistence type="predicted"/>
<feature type="transmembrane region" description="Helical" evidence="1">
    <location>
        <begin position="72"/>
        <end position="93"/>
    </location>
</feature>